<evidence type="ECO:0000256" key="2">
    <source>
        <dbReference type="SAM" id="SignalP"/>
    </source>
</evidence>
<dbReference type="GO" id="GO:0016788">
    <property type="term" value="F:hydrolase activity, acting on ester bonds"/>
    <property type="evidence" value="ECO:0007669"/>
    <property type="project" value="UniProtKB-ARBA"/>
</dbReference>
<proteinExistence type="predicted"/>
<evidence type="ECO:0000313" key="3">
    <source>
        <dbReference type="EMBL" id="XCH26533.1"/>
    </source>
</evidence>
<dbReference type="AlphaFoldDB" id="A0AAU8FPL7"/>
<feature type="signal peptide" evidence="2">
    <location>
        <begin position="1"/>
        <end position="22"/>
    </location>
</feature>
<evidence type="ECO:0008006" key="4">
    <source>
        <dbReference type="Google" id="ProtNLM"/>
    </source>
</evidence>
<dbReference type="PROSITE" id="PS51257">
    <property type="entry name" value="PROKAR_LIPOPROTEIN"/>
    <property type="match status" value="1"/>
</dbReference>
<organism evidence="3">
    <name type="scientific">Dyadobacter sp. 676</name>
    <dbReference type="NCBI Taxonomy" id="3088362"/>
    <lineage>
        <taxon>Bacteria</taxon>
        <taxon>Pseudomonadati</taxon>
        <taxon>Bacteroidota</taxon>
        <taxon>Cytophagia</taxon>
        <taxon>Cytophagales</taxon>
        <taxon>Spirosomataceae</taxon>
        <taxon>Dyadobacter</taxon>
    </lineage>
</organism>
<dbReference type="Gene3D" id="3.40.50.1110">
    <property type="entry name" value="SGNH hydrolase"/>
    <property type="match status" value="1"/>
</dbReference>
<dbReference type="SUPFAM" id="SSF52266">
    <property type="entry name" value="SGNH hydrolase"/>
    <property type="match status" value="1"/>
</dbReference>
<dbReference type="EMBL" id="CP159289">
    <property type="protein sequence ID" value="XCH26533.1"/>
    <property type="molecule type" value="Genomic_DNA"/>
</dbReference>
<protein>
    <recommendedName>
        <fullName evidence="4">SGNH/GDSL hydrolase family protein</fullName>
    </recommendedName>
</protein>
<keyword evidence="2" id="KW-0732">Signal</keyword>
<gene>
    <name evidence="3" type="ORF">ABV298_09090</name>
</gene>
<reference evidence="3" key="1">
    <citation type="submission" date="2024-06" db="EMBL/GenBank/DDBJ databases">
        <title>Sequencing and assembly of the genome of Dyadobacter sp. strain 676, a symbiont of Cyamopsis tetragonoloba.</title>
        <authorList>
            <person name="Guro P."/>
            <person name="Sazanova A."/>
            <person name="Kuznetsova I."/>
            <person name="Belimov A."/>
            <person name="Safronova V."/>
        </authorList>
    </citation>
    <scope>NUCLEOTIDE SEQUENCE</scope>
    <source>
        <strain evidence="3">676</strain>
    </source>
</reference>
<accession>A0AAU8FPL7</accession>
<dbReference type="RefSeq" id="WP_353721824.1">
    <property type="nucleotide sequence ID" value="NZ_CP159289.1"/>
</dbReference>
<feature type="region of interest" description="Disordered" evidence="1">
    <location>
        <begin position="26"/>
        <end position="58"/>
    </location>
</feature>
<name>A0AAU8FPL7_9BACT</name>
<feature type="chain" id="PRO_5043504598" description="SGNH/GDSL hydrolase family protein" evidence="2">
    <location>
        <begin position="23"/>
        <end position="480"/>
    </location>
</feature>
<dbReference type="InterPro" id="IPR036514">
    <property type="entry name" value="SGNH_hydro_sf"/>
</dbReference>
<evidence type="ECO:0000256" key="1">
    <source>
        <dbReference type="SAM" id="MobiDB-lite"/>
    </source>
</evidence>
<sequence length="480" mass="53597">MKKYAFTGVACLFLLFVSCAQEAPKSSPPVDPIDEQNDSPEIPTTPDEPERLLPSQLPTISDPMFITGTTTYESKYDADKWFLRPLEKPYLGTITKEGAVPVMISFGGGLTAGVSNGGLNREAQQFAYPNLVARQMGIADFRTPLFSEAEANGTGIFLYGEPNGDFPRWLEVTNNLAHLEPGEPVKMTPFPGLIHNFAFPNGGTIGASYPYCPDCKPQAYSSRFSSYKITKDTTLLKSIQQKQKYDFVIMEDFYDAFANWIINSPRLDDRFSLANYASVPTYAMDGIVSKGQKGVVFTIPHFKHWGFMNWYDIEVLKKMAPSISMVYWITNSAVIANHTQEFYLKPTKYTEGVFGTAEKGKPIQGQVTDMDIIDQGEAWFADPDRLVNPSVRKFAEKYNLALVDLRTIYQEIHEGKYTTEDGMRMDASMKGNFFSSDGIYPTPLGQAVIANEVIKAINTKYGSHIPLINVGEFVRIISSK</sequence>